<dbReference type="Pfam" id="PF03850">
    <property type="entry name" value="Tfb4"/>
    <property type="match status" value="1"/>
</dbReference>
<comment type="subunit">
    <text evidence="14">Component of the 7-subunit TFIIH core complex composed of XPB/SSL2, XPD/RAD3, SSL1, TFB1, TFB2, TFB4 and TFB5, which is active in NER. The core complex associates with the 3-subunit CTD-kinase module TFIIK composed of CCL1, KIN28 and TFB3 to form the 10-subunit holoenzyme (holo-TFIIH) active in transcription.</text>
</comment>
<comment type="function">
    <text evidence="1 14">Component of the general transcription and DNA repair factor IIH (TFIIH) core complex, which is involved in general and transcription-coupled nucleotide excision repair (NER) of damaged DNA and, when complexed to TFIIK, in RNA transcription by RNA polymerase II. In NER, TFIIH acts by opening DNA around the lesion to allow the excision of the damaged oligonucleotide and its replacement by a new DNA fragment. In transcription, TFIIH has an essential role in transcription initiation. When the pre-initiation complex (PIC) has been established, TFIIH is required for promoter opening and promoter escape. Phosphorylation of the C-terminal tail (CTD) of the largest subunit of RNA polymerase II by the kinase module TFIIK controls the initiation of transcription.</text>
</comment>
<keyword evidence="5 14" id="KW-0479">Metal-binding</keyword>
<evidence type="ECO:0000256" key="2">
    <source>
        <dbReference type="ARBA" id="ARBA00004123"/>
    </source>
</evidence>
<feature type="compositionally biased region" description="Polar residues" evidence="15">
    <location>
        <begin position="89"/>
        <end position="98"/>
    </location>
</feature>
<evidence type="ECO:0000256" key="12">
    <source>
        <dbReference type="ARBA" id="ARBA00023242"/>
    </source>
</evidence>
<feature type="region of interest" description="Disordered" evidence="15">
    <location>
        <begin position="84"/>
        <end position="103"/>
    </location>
</feature>
<dbReference type="OrthoDB" id="17307at2759"/>
<evidence type="ECO:0000313" key="17">
    <source>
        <dbReference type="Proteomes" id="UP000799302"/>
    </source>
</evidence>
<dbReference type="InterPro" id="IPR036465">
    <property type="entry name" value="vWFA_dom_sf"/>
</dbReference>
<evidence type="ECO:0000256" key="15">
    <source>
        <dbReference type="SAM" id="MobiDB-lite"/>
    </source>
</evidence>
<keyword evidence="9 14" id="KW-0805">Transcription regulation</keyword>
<dbReference type="EMBL" id="MU004237">
    <property type="protein sequence ID" value="KAF2668105.1"/>
    <property type="molecule type" value="Genomic_DNA"/>
</dbReference>
<evidence type="ECO:0000256" key="13">
    <source>
        <dbReference type="ARBA" id="ARBA00033341"/>
    </source>
</evidence>
<reference evidence="16" key="1">
    <citation type="journal article" date="2020" name="Stud. Mycol.">
        <title>101 Dothideomycetes genomes: a test case for predicting lifestyles and emergence of pathogens.</title>
        <authorList>
            <person name="Haridas S."/>
            <person name="Albert R."/>
            <person name="Binder M."/>
            <person name="Bloem J."/>
            <person name="Labutti K."/>
            <person name="Salamov A."/>
            <person name="Andreopoulos B."/>
            <person name="Baker S."/>
            <person name="Barry K."/>
            <person name="Bills G."/>
            <person name="Bluhm B."/>
            <person name="Cannon C."/>
            <person name="Castanera R."/>
            <person name="Culley D."/>
            <person name="Daum C."/>
            <person name="Ezra D."/>
            <person name="Gonzalez J."/>
            <person name="Henrissat B."/>
            <person name="Kuo A."/>
            <person name="Liang C."/>
            <person name="Lipzen A."/>
            <person name="Lutzoni F."/>
            <person name="Magnuson J."/>
            <person name="Mondo S."/>
            <person name="Nolan M."/>
            <person name="Ohm R."/>
            <person name="Pangilinan J."/>
            <person name="Park H.-J."/>
            <person name="Ramirez L."/>
            <person name="Alfaro M."/>
            <person name="Sun H."/>
            <person name="Tritt A."/>
            <person name="Yoshinaga Y."/>
            <person name="Zwiers L.-H."/>
            <person name="Turgeon B."/>
            <person name="Goodwin S."/>
            <person name="Spatafora J."/>
            <person name="Crous P."/>
            <person name="Grigoriev I."/>
        </authorList>
    </citation>
    <scope>NUCLEOTIDE SEQUENCE</scope>
    <source>
        <strain evidence="16">CBS 115976</strain>
    </source>
</reference>
<gene>
    <name evidence="16" type="ORF">BT63DRAFT_426926</name>
</gene>
<dbReference type="PANTHER" id="PTHR12831">
    <property type="entry name" value="TRANSCRIPTION INITIATION FACTOR IIH TFIIH , POLYPEPTIDE 3-RELATED"/>
    <property type="match status" value="1"/>
</dbReference>
<dbReference type="PANTHER" id="PTHR12831:SF0">
    <property type="entry name" value="GENERAL TRANSCRIPTION FACTOR IIH SUBUNIT 3"/>
    <property type="match status" value="1"/>
</dbReference>
<keyword evidence="8 14" id="KW-0862">Zinc</keyword>
<dbReference type="GO" id="GO:0008270">
    <property type="term" value="F:zinc ion binding"/>
    <property type="evidence" value="ECO:0007669"/>
    <property type="project" value="UniProtKB-KW"/>
</dbReference>
<evidence type="ECO:0000256" key="8">
    <source>
        <dbReference type="ARBA" id="ARBA00022833"/>
    </source>
</evidence>
<proteinExistence type="inferred from homology"/>
<comment type="subcellular location">
    <subcellularLocation>
        <location evidence="2 14">Nucleus</location>
    </subcellularLocation>
</comment>
<evidence type="ECO:0000256" key="11">
    <source>
        <dbReference type="ARBA" id="ARBA00023204"/>
    </source>
</evidence>
<dbReference type="GO" id="GO:0006355">
    <property type="term" value="P:regulation of DNA-templated transcription"/>
    <property type="evidence" value="ECO:0007669"/>
    <property type="project" value="InterPro"/>
</dbReference>
<organism evidence="16 17">
    <name type="scientific">Microthyrium microscopicum</name>
    <dbReference type="NCBI Taxonomy" id="703497"/>
    <lineage>
        <taxon>Eukaryota</taxon>
        <taxon>Fungi</taxon>
        <taxon>Dikarya</taxon>
        <taxon>Ascomycota</taxon>
        <taxon>Pezizomycotina</taxon>
        <taxon>Dothideomycetes</taxon>
        <taxon>Dothideomycetes incertae sedis</taxon>
        <taxon>Microthyriales</taxon>
        <taxon>Microthyriaceae</taxon>
        <taxon>Microthyrium</taxon>
    </lineage>
</organism>
<evidence type="ECO:0000256" key="9">
    <source>
        <dbReference type="ARBA" id="ARBA00023015"/>
    </source>
</evidence>
<evidence type="ECO:0000256" key="6">
    <source>
        <dbReference type="ARBA" id="ARBA00022763"/>
    </source>
</evidence>
<keyword evidence="17" id="KW-1185">Reference proteome</keyword>
<keyword evidence="12 14" id="KW-0539">Nucleus</keyword>
<evidence type="ECO:0000256" key="5">
    <source>
        <dbReference type="ARBA" id="ARBA00022723"/>
    </source>
</evidence>
<evidence type="ECO:0000256" key="14">
    <source>
        <dbReference type="RuleBase" id="RU368090"/>
    </source>
</evidence>
<evidence type="ECO:0000256" key="4">
    <source>
        <dbReference type="ARBA" id="ARBA00021280"/>
    </source>
</evidence>
<keyword evidence="11 14" id="KW-0234">DNA repair</keyword>
<dbReference type="AlphaFoldDB" id="A0A6A6U757"/>
<keyword evidence="10 14" id="KW-0804">Transcription</keyword>
<name>A0A6A6U757_9PEZI</name>
<keyword evidence="7 14" id="KW-0863">Zinc-finger</keyword>
<accession>A0A6A6U757</accession>
<protein>
    <recommendedName>
        <fullName evidence="4 14">General transcription and DNA repair factor IIH subunit TFB4</fullName>
        <shortName evidence="14">TFIIH subunit TFB4</shortName>
    </recommendedName>
    <alternativeName>
        <fullName evidence="13 14">RNA polymerase II transcription factor B subunit 4</fullName>
    </alternativeName>
</protein>
<keyword evidence="6 14" id="KW-0227">DNA damage</keyword>
<evidence type="ECO:0000313" key="16">
    <source>
        <dbReference type="EMBL" id="KAF2668105.1"/>
    </source>
</evidence>
<dbReference type="GO" id="GO:0006289">
    <property type="term" value="P:nucleotide-excision repair"/>
    <property type="evidence" value="ECO:0007669"/>
    <property type="project" value="UniProtKB-UniRule"/>
</dbReference>
<sequence length="392" mass="41259">MDGVDATVRGSVRTSSAAPPSLLTIILDTNPLSWSHLSSSLPLSAVLKTLLIFVNAHLAINHANQVAVLASHVDNVAWLYPTPDDGDASKQSSQTNGHTEVADEHRVVSNKYRPFLTIEKNISKNLRNLLTSDIPSAEALKSPPLLAGALSIALAYANLQLLKADPMTSDSASTGTGAVGAADLDAHTSALRTARSGHQFVSRILIVSVSQADLSSQYIGLMNSVFAAQRLNIPLDVLRIGERTAFLQQASDATSGVYLTYDPPNSTANGTNGAATASFSSATAGLLQTLMQGYFSDVAARKLLVMPGSAEVDFRAACFCHGKIVDLGGVCSVCLSIFCLPLEFTSCPTCQSPLRVPKSVTTKPVAFARRKKKKRKIGDGGRDSAAGTPVPN</sequence>
<comment type="similarity">
    <text evidence="3 14">Belongs to the TFB4 family.</text>
</comment>
<feature type="region of interest" description="Disordered" evidence="15">
    <location>
        <begin position="367"/>
        <end position="392"/>
    </location>
</feature>
<dbReference type="Gene3D" id="3.40.50.410">
    <property type="entry name" value="von Willebrand factor, type A domain"/>
    <property type="match status" value="1"/>
</dbReference>
<evidence type="ECO:0000256" key="7">
    <source>
        <dbReference type="ARBA" id="ARBA00022771"/>
    </source>
</evidence>
<dbReference type="InterPro" id="IPR004600">
    <property type="entry name" value="TFIIH_Tfb4/GTF2H3"/>
</dbReference>
<dbReference type="GO" id="GO:0005675">
    <property type="term" value="C:transcription factor TFIIH holo complex"/>
    <property type="evidence" value="ECO:0007669"/>
    <property type="project" value="UniProtKB-UniRule"/>
</dbReference>
<dbReference type="Proteomes" id="UP000799302">
    <property type="component" value="Unassembled WGS sequence"/>
</dbReference>
<evidence type="ECO:0000256" key="1">
    <source>
        <dbReference type="ARBA" id="ARBA00002817"/>
    </source>
</evidence>
<evidence type="ECO:0000256" key="3">
    <source>
        <dbReference type="ARBA" id="ARBA00005273"/>
    </source>
</evidence>
<dbReference type="GO" id="GO:0000439">
    <property type="term" value="C:transcription factor TFIIH core complex"/>
    <property type="evidence" value="ECO:0007669"/>
    <property type="project" value="UniProtKB-UniRule"/>
</dbReference>
<evidence type="ECO:0000256" key="10">
    <source>
        <dbReference type="ARBA" id="ARBA00023163"/>
    </source>
</evidence>